<name>A0A1I7FNC9_9FLAO</name>
<gene>
    <name evidence="1" type="ORF">SAMN05216480_10259</name>
</gene>
<dbReference type="AlphaFoldDB" id="A0A1I7FNC9"/>
<proteinExistence type="predicted"/>
<reference evidence="2" key="1">
    <citation type="submission" date="2016-10" db="EMBL/GenBank/DDBJ databases">
        <authorList>
            <person name="Varghese N."/>
            <person name="Submissions S."/>
        </authorList>
    </citation>
    <scope>NUCLEOTIDE SEQUENCE [LARGE SCALE GENOMIC DNA]</scope>
    <source>
        <strain evidence="2">CGMCC 1.12333</strain>
    </source>
</reference>
<organism evidence="1 2">
    <name type="scientific">Pustulibacterium marinum</name>
    <dbReference type="NCBI Taxonomy" id="1224947"/>
    <lineage>
        <taxon>Bacteria</taxon>
        <taxon>Pseudomonadati</taxon>
        <taxon>Bacteroidota</taxon>
        <taxon>Flavobacteriia</taxon>
        <taxon>Flavobacteriales</taxon>
        <taxon>Flavobacteriaceae</taxon>
        <taxon>Pustulibacterium</taxon>
    </lineage>
</organism>
<keyword evidence="2" id="KW-1185">Reference proteome</keyword>
<evidence type="ECO:0000313" key="1">
    <source>
        <dbReference type="EMBL" id="SFU37684.1"/>
    </source>
</evidence>
<evidence type="ECO:0000313" key="2">
    <source>
        <dbReference type="Proteomes" id="UP000199138"/>
    </source>
</evidence>
<dbReference type="Proteomes" id="UP000199138">
    <property type="component" value="Unassembled WGS sequence"/>
</dbReference>
<accession>A0A1I7FNC9</accession>
<protein>
    <submittedName>
        <fullName evidence="1">Uncharacterized protein</fullName>
    </submittedName>
</protein>
<dbReference type="EMBL" id="FPBK01000002">
    <property type="protein sequence ID" value="SFU37684.1"/>
    <property type="molecule type" value="Genomic_DNA"/>
</dbReference>
<sequence length="36" mass="4117">MQRAKMIKMVLTIFIIIDYSHVAILNPKSSILNEKG</sequence>